<dbReference type="GO" id="GO:0016788">
    <property type="term" value="F:hydrolase activity, acting on ester bonds"/>
    <property type="evidence" value="ECO:0007669"/>
    <property type="project" value="InterPro"/>
</dbReference>
<feature type="binding site" evidence="3">
    <location>
        <position position="8"/>
    </location>
    <ligand>
        <name>a divalent metal cation</name>
        <dbReference type="ChEBI" id="CHEBI:60240"/>
        <label>1</label>
    </ligand>
</feature>
<dbReference type="NCBIfam" id="TIGR00010">
    <property type="entry name" value="YchF/TatD family DNA exonuclease"/>
    <property type="match status" value="1"/>
</dbReference>
<dbReference type="InterPro" id="IPR001130">
    <property type="entry name" value="TatD-like"/>
</dbReference>
<dbReference type="SUPFAM" id="SSF51556">
    <property type="entry name" value="Metallo-dependent hydrolases"/>
    <property type="match status" value="1"/>
</dbReference>
<keyword evidence="2" id="KW-0378">Hydrolase</keyword>
<feature type="binding site" evidence="3">
    <location>
        <position position="96"/>
    </location>
    <ligand>
        <name>a divalent metal cation</name>
        <dbReference type="ChEBI" id="CHEBI:60240"/>
        <label>1</label>
    </ligand>
</feature>
<dbReference type="PANTHER" id="PTHR46124">
    <property type="entry name" value="D-AMINOACYL-TRNA DEACYLASE"/>
    <property type="match status" value="1"/>
</dbReference>
<organism evidence="4">
    <name type="scientific">uncultured bacterium</name>
    <name type="common">gcode 4</name>
    <dbReference type="NCBI Taxonomy" id="1234023"/>
    <lineage>
        <taxon>Bacteria</taxon>
        <taxon>environmental samples</taxon>
    </lineage>
</organism>
<dbReference type="CDD" id="cd01310">
    <property type="entry name" value="TatD_DNAse"/>
    <property type="match status" value="1"/>
</dbReference>
<sequence>MIFDTHCHMQFDDYTNIDEELQKMKELWVKYATLIWSDFESTGKALELAKKYDNLFVVAWIMHPIEAPLVEDLQEEMSKVEKQIEENRSYIVWIWEVWLDYFHLDPYKAEMDKMTQKRVFKANIELAKKFSLPLIIHIRDAWEDAYEILKNSDFNRNMVIHCYTSDAATAEKFLSLSDKVYIWFSWIVTFKNWISVQEAVKIVPLERILVETDAPYLAPTPYRWQQNTPAYTKYVLDMVKELRNEDPDELEKAIFENSLRFYGIED</sequence>
<dbReference type="Pfam" id="PF01026">
    <property type="entry name" value="TatD_DNase"/>
    <property type="match status" value="1"/>
</dbReference>
<comment type="caution">
    <text evidence="4">The sequence shown here is derived from an EMBL/GenBank/DDBJ whole genome shotgun (WGS) entry which is preliminary data.</text>
</comment>
<reference evidence="4" key="1">
    <citation type="journal article" date="2012" name="Science">
        <title>Fermentation, hydrogen, and sulfur metabolism in multiple uncultivated bacterial phyla.</title>
        <authorList>
            <person name="Wrighton K.C."/>
            <person name="Thomas B.C."/>
            <person name="Sharon I."/>
            <person name="Miller C.S."/>
            <person name="Castelle C.J."/>
            <person name="VerBerkmoes N.C."/>
            <person name="Wilkins M.J."/>
            <person name="Hettich R.L."/>
            <person name="Lipton M.S."/>
            <person name="Williams K.H."/>
            <person name="Long P.E."/>
            <person name="Banfield J.F."/>
        </authorList>
    </citation>
    <scope>NUCLEOTIDE SEQUENCE [LARGE SCALE GENOMIC DNA]</scope>
</reference>
<keyword evidence="1 3" id="KW-0479">Metal-binding</keyword>
<dbReference type="InterPro" id="IPR018228">
    <property type="entry name" value="DNase_TatD-rel_CS"/>
</dbReference>
<accession>K2H2C0</accession>
<dbReference type="PROSITE" id="PS01091">
    <property type="entry name" value="TATD_3"/>
    <property type="match status" value="1"/>
</dbReference>
<evidence type="ECO:0000256" key="3">
    <source>
        <dbReference type="PIRSR" id="PIRSR005902-1"/>
    </source>
</evidence>
<proteinExistence type="predicted"/>
<feature type="binding site" evidence="3">
    <location>
        <position position="137"/>
    </location>
    <ligand>
        <name>a divalent metal cation</name>
        <dbReference type="ChEBI" id="CHEBI:60240"/>
        <label>2</label>
    </ligand>
</feature>
<feature type="binding site" evidence="3">
    <location>
        <position position="6"/>
    </location>
    <ligand>
        <name>a divalent metal cation</name>
        <dbReference type="ChEBI" id="CHEBI:60240"/>
        <label>1</label>
    </ligand>
</feature>
<evidence type="ECO:0000256" key="1">
    <source>
        <dbReference type="ARBA" id="ARBA00022723"/>
    </source>
</evidence>
<protein>
    <submittedName>
        <fullName evidence="4">Mg-dependent DNase</fullName>
    </submittedName>
</protein>
<dbReference type="Gene3D" id="3.20.20.140">
    <property type="entry name" value="Metal-dependent hydrolases"/>
    <property type="match status" value="1"/>
</dbReference>
<dbReference type="InterPro" id="IPR015991">
    <property type="entry name" value="TatD/YcfH-like"/>
</dbReference>
<dbReference type="PANTHER" id="PTHR46124:SF2">
    <property type="entry name" value="D-AMINOACYL-TRNA DEACYLASE"/>
    <property type="match status" value="1"/>
</dbReference>
<feature type="binding site" evidence="3">
    <location>
        <position position="213"/>
    </location>
    <ligand>
        <name>a divalent metal cation</name>
        <dbReference type="ChEBI" id="CHEBI:60240"/>
        <label>1</label>
    </ligand>
</feature>
<dbReference type="PROSITE" id="PS01090">
    <property type="entry name" value="TATD_2"/>
    <property type="match status" value="1"/>
</dbReference>
<dbReference type="GO" id="GO:0046872">
    <property type="term" value="F:metal ion binding"/>
    <property type="evidence" value="ECO:0007669"/>
    <property type="project" value="UniProtKB-KW"/>
</dbReference>
<feature type="binding site" evidence="3">
    <location>
        <position position="161"/>
    </location>
    <ligand>
        <name>a divalent metal cation</name>
        <dbReference type="ChEBI" id="CHEBI:60240"/>
        <label>2</label>
    </ligand>
</feature>
<dbReference type="GO" id="GO:0004536">
    <property type="term" value="F:DNA nuclease activity"/>
    <property type="evidence" value="ECO:0007669"/>
    <property type="project" value="InterPro"/>
</dbReference>
<dbReference type="GO" id="GO:0005829">
    <property type="term" value="C:cytosol"/>
    <property type="evidence" value="ECO:0007669"/>
    <property type="project" value="TreeGrafter"/>
</dbReference>
<evidence type="ECO:0000313" key="4">
    <source>
        <dbReference type="EMBL" id="EKE30005.1"/>
    </source>
</evidence>
<dbReference type="FunFam" id="3.20.20.140:FF:000005">
    <property type="entry name" value="TatD family hydrolase"/>
    <property type="match status" value="1"/>
</dbReference>
<dbReference type="AlphaFoldDB" id="K2H2C0"/>
<name>K2H2C0_9BACT</name>
<gene>
    <name evidence="4" type="ORF">ACD_2C00062G0008</name>
</gene>
<evidence type="ECO:0000256" key="2">
    <source>
        <dbReference type="ARBA" id="ARBA00022801"/>
    </source>
</evidence>
<dbReference type="EMBL" id="AMFJ01000062">
    <property type="protein sequence ID" value="EKE30005.1"/>
    <property type="molecule type" value="Genomic_DNA"/>
</dbReference>
<dbReference type="PIRSF" id="PIRSF005902">
    <property type="entry name" value="DNase_TatD"/>
    <property type="match status" value="1"/>
</dbReference>
<dbReference type="InterPro" id="IPR032466">
    <property type="entry name" value="Metal_Hydrolase"/>
</dbReference>